<evidence type="ECO:0000256" key="11">
    <source>
        <dbReference type="SAM" id="Coils"/>
    </source>
</evidence>
<evidence type="ECO:0000256" key="8">
    <source>
        <dbReference type="ARBA" id="ARBA00023160"/>
    </source>
</evidence>
<dbReference type="GO" id="GO:0005524">
    <property type="term" value="F:ATP binding"/>
    <property type="evidence" value="ECO:0007669"/>
    <property type="project" value="UniProtKB-KW"/>
</dbReference>
<evidence type="ECO:0000313" key="13">
    <source>
        <dbReference type="EMBL" id="TMQ48476.1"/>
    </source>
</evidence>
<dbReference type="InterPro" id="IPR029045">
    <property type="entry name" value="ClpP/crotonase-like_dom_sf"/>
</dbReference>
<dbReference type="Pfam" id="PF03255">
    <property type="entry name" value="ACCA"/>
    <property type="match status" value="1"/>
</dbReference>
<dbReference type="GO" id="GO:0016743">
    <property type="term" value="F:carboxyl- or carbamoyltransferase activity"/>
    <property type="evidence" value="ECO:0007669"/>
    <property type="project" value="UniProtKB-UniRule"/>
</dbReference>
<organism evidence="13 14">
    <name type="scientific">Eiseniibacteriota bacterium</name>
    <dbReference type="NCBI Taxonomy" id="2212470"/>
    <lineage>
        <taxon>Bacteria</taxon>
        <taxon>Candidatus Eiseniibacteriota</taxon>
    </lineage>
</organism>
<evidence type="ECO:0000256" key="3">
    <source>
        <dbReference type="ARBA" id="ARBA00022679"/>
    </source>
</evidence>
<keyword evidence="7 10" id="KW-0443">Lipid metabolism</keyword>
<dbReference type="NCBIfam" id="TIGR00513">
    <property type="entry name" value="accA"/>
    <property type="match status" value="1"/>
</dbReference>
<dbReference type="PROSITE" id="PS50989">
    <property type="entry name" value="COA_CT_CTER"/>
    <property type="match status" value="1"/>
</dbReference>
<dbReference type="InterPro" id="IPR011763">
    <property type="entry name" value="COA_CT_C"/>
</dbReference>
<sequence length="330" mass="36563">MNGTWLDFEKPIVELERRIEDLKSAAAPANAEIEEEIRRLERKVDKLRRDVYSKLTRWQRVKLARHPRRPYTLDYLKVIAPGFLELHGDRRFGDDPAIIAGLTTMEDIPVVLIGHQKGRDTKENIHRNFGMANPEGYRKALRLMQLAAKLGCPLVTFVDTPGAYPGLGAEERGQSEAIARNLVEMAHLPVPIVSVVIGEGGSGGALAIAVADVVLMLENSIYSVITPEGCAAILWKDAGKAEQAAEALKLSAHDLLELNVIDEVIPEPLGGAHRDPEETARRIQSAVVRHLRDLLGLPVQELLDRRLEKFLKMGVYLEETGPQPAPLGER</sequence>
<keyword evidence="13" id="KW-0436">Ligase</keyword>
<dbReference type="GO" id="GO:0003989">
    <property type="term" value="F:acetyl-CoA carboxylase activity"/>
    <property type="evidence" value="ECO:0007669"/>
    <property type="project" value="InterPro"/>
</dbReference>
<accession>A0A538SAV5</accession>
<keyword evidence="6 10" id="KW-0067">ATP-binding</keyword>
<dbReference type="EMBL" id="VBOR01000074">
    <property type="protein sequence ID" value="TMQ48476.1"/>
    <property type="molecule type" value="Genomic_DNA"/>
</dbReference>
<dbReference type="AlphaFoldDB" id="A0A538SAV5"/>
<comment type="pathway">
    <text evidence="1 10">Lipid metabolism; malonyl-CoA biosynthesis; malonyl-CoA from acetyl-CoA: step 1/1.</text>
</comment>
<dbReference type="PRINTS" id="PR01069">
    <property type="entry name" value="ACCCTRFRASEA"/>
</dbReference>
<gene>
    <name evidence="10" type="primary">accA</name>
    <name evidence="13" type="ORF">E6K71_07100</name>
</gene>
<dbReference type="Proteomes" id="UP000316292">
    <property type="component" value="Unassembled WGS sequence"/>
</dbReference>
<dbReference type="GO" id="GO:0006633">
    <property type="term" value="P:fatty acid biosynthetic process"/>
    <property type="evidence" value="ECO:0007669"/>
    <property type="project" value="UniProtKB-KW"/>
</dbReference>
<dbReference type="PANTHER" id="PTHR42853:SF3">
    <property type="entry name" value="ACETYL-COENZYME A CARBOXYLASE CARBOXYL TRANSFERASE SUBUNIT ALPHA, CHLOROPLASTIC"/>
    <property type="match status" value="1"/>
</dbReference>
<dbReference type="GO" id="GO:0009317">
    <property type="term" value="C:acetyl-CoA carboxylase complex"/>
    <property type="evidence" value="ECO:0007669"/>
    <property type="project" value="InterPro"/>
</dbReference>
<dbReference type="NCBIfam" id="NF041504">
    <property type="entry name" value="AccA_sub"/>
    <property type="match status" value="1"/>
</dbReference>
<keyword evidence="8 10" id="KW-0275">Fatty acid biosynthesis</keyword>
<feature type="domain" description="CoA carboxyltransferase C-terminal" evidence="12">
    <location>
        <begin position="39"/>
        <end position="293"/>
    </location>
</feature>
<dbReference type="SUPFAM" id="SSF52096">
    <property type="entry name" value="ClpP/crotonase"/>
    <property type="match status" value="1"/>
</dbReference>
<keyword evidence="5 10" id="KW-0276">Fatty acid metabolism</keyword>
<comment type="subunit">
    <text evidence="10">Acetyl-CoA carboxylase is a heterohexamer composed of biotin carboxyl carrier protein (AccB), biotin carboxylase (AccC) and two subunits each of ACCase subunit alpha (AccA) and ACCase subunit beta (AccD).</text>
</comment>
<evidence type="ECO:0000256" key="5">
    <source>
        <dbReference type="ARBA" id="ARBA00022832"/>
    </source>
</evidence>
<protein>
    <recommendedName>
        <fullName evidence="10">Acetyl-coenzyme A carboxylase carboxyl transferase subunit alpha</fullName>
        <shortName evidence="10">ACCase subunit alpha</shortName>
        <shortName evidence="10">Acetyl-CoA carboxylase carboxyltransferase subunit alpha</shortName>
        <ecNumber evidence="10">2.1.3.15</ecNumber>
    </recommendedName>
</protein>
<keyword evidence="4 10" id="KW-0547">Nucleotide-binding</keyword>
<evidence type="ECO:0000256" key="4">
    <source>
        <dbReference type="ARBA" id="ARBA00022741"/>
    </source>
</evidence>
<name>A0A538SAV5_UNCEI</name>
<keyword evidence="3 10" id="KW-0808">Transferase</keyword>
<dbReference type="HAMAP" id="MF_00823">
    <property type="entry name" value="AcetylCoA_CT_alpha"/>
    <property type="match status" value="1"/>
</dbReference>
<dbReference type="InterPro" id="IPR001095">
    <property type="entry name" value="Acetyl_CoA_COase_a_su"/>
</dbReference>
<dbReference type="PANTHER" id="PTHR42853">
    <property type="entry name" value="ACETYL-COENZYME A CARBOXYLASE CARBOXYL TRANSFERASE SUBUNIT ALPHA"/>
    <property type="match status" value="1"/>
</dbReference>
<dbReference type="EC" id="2.1.3.15" evidence="10"/>
<keyword evidence="10" id="KW-0963">Cytoplasm</keyword>
<dbReference type="GO" id="GO:2001295">
    <property type="term" value="P:malonyl-CoA biosynthetic process"/>
    <property type="evidence" value="ECO:0007669"/>
    <property type="project" value="UniProtKB-UniRule"/>
</dbReference>
<keyword evidence="11" id="KW-0175">Coiled coil</keyword>
<comment type="caution">
    <text evidence="13">The sequence shown here is derived from an EMBL/GenBank/DDBJ whole genome shotgun (WGS) entry which is preliminary data.</text>
</comment>
<reference evidence="13 14" key="1">
    <citation type="journal article" date="2019" name="Nat. Microbiol.">
        <title>Mediterranean grassland soil C-N compound turnover is dependent on rainfall and depth, and is mediated by genomically divergent microorganisms.</title>
        <authorList>
            <person name="Diamond S."/>
            <person name="Andeer P.F."/>
            <person name="Li Z."/>
            <person name="Crits-Christoph A."/>
            <person name="Burstein D."/>
            <person name="Anantharaman K."/>
            <person name="Lane K.R."/>
            <person name="Thomas B.C."/>
            <person name="Pan C."/>
            <person name="Northen T.R."/>
            <person name="Banfield J.F."/>
        </authorList>
    </citation>
    <scope>NUCLEOTIDE SEQUENCE [LARGE SCALE GENOMIC DNA]</scope>
    <source>
        <strain evidence="13">WS_1</strain>
    </source>
</reference>
<evidence type="ECO:0000256" key="7">
    <source>
        <dbReference type="ARBA" id="ARBA00023098"/>
    </source>
</evidence>
<comment type="similarity">
    <text evidence="10">Belongs to the AccA family.</text>
</comment>
<evidence type="ECO:0000256" key="1">
    <source>
        <dbReference type="ARBA" id="ARBA00004956"/>
    </source>
</evidence>
<keyword evidence="2 10" id="KW-0444">Lipid biosynthesis</keyword>
<evidence type="ECO:0000256" key="9">
    <source>
        <dbReference type="ARBA" id="ARBA00049152"/>
    </source>
</evidence>
<feature type="coiled-coil region" evidence="11">
    <location>
        <begin position="12"/>
        <end position="50"/>
    </location>
</feature>
<comment type="function">
    <text evidence="10">Component of the acetyl coenzyme A carboxylase (ACC) complex. First, biotin carboxylase catalyzes the carboxylation of biotin on its carrier protein (BCCP) and then the CO(2) group is transferred by the carboxyltransferase to acetyl-CoA to form malonyl-CoA.</text>
</comment>
<dbReference type="UniPathway" id="UPA00655">
    <property type="reaction ID" value="UER00711"/>
</dbReference>
<dbReference type="NCBIfam" id="NF004344">
    <property type="entry name" value="PRK05724.1"/>
    <property type="match status" value="1"/>
</dbReference>
<dbReference type="Gene3D" id="3.90.226.10">
    <property type="entry name" value="2-enoyl-CoA Hydratase, Chain A, domain 1"/>
    <property type="match status" value="1"/>
</dbReference>
<comment type="catalytic activity">
    <reaction evidence="9 10">
        <text>N(6)-carboxybiotinyl-L-lysyl-[protein] + acetyl-CoA = N(6)-biotinyl-L-lysyl-[protein] + malonyl-CoA</text>
        <dbReference type="Rhea" id="RHEA:54728"/>
        <dbReference type="Rhea" id="RHEA-COMP:10505"/>
        <dbReference type="Rhea" id="RHEA-COMP:10506"/>
        <dbReference type="ChEBI" id="CHEBI:57288"/>
        <dbReference type="ChEBI" id="CHEBI:57384"/>
        <dbReference type="ChEBI" id="CHEBI:83144"/>
        <dbReference type="ChEBI" id="CHEBI:83145"/>
        <dbReference type="EC" id="2.1.3.15"/>
    </reaction>
</comment>
<evidence type="ECO:0000256" key="2">
    <source>
        <dbReference type="ARBA" id="ARBA00022516"/>
    </source>
</evidence>
<comment type="subcellular location">
    <subcellularLocation>
        <location evidence="10">Cytoplasm</location>
    </subcellularLocation>
</comment>
<evidence type="ECO:0000256" key="6">
    <source>
        <dbReference type="ARBA" id="ARBA00022840"/>
    </source>
</evidence>
<evidence type="ECO:0000313" key="14">
    <source>
        <dbReference type="Proteomes" id="UP000316292"/>
    </source>
</evidence>
<proteinExistence type="inferred from homology"/>
<evidence type="ECO:0000259" key="12">
    <source>
        <dbReference type="PROSITE" id="PS50989"/>
    </source>
</evidence>
<evidence type="ECO:0000256" key="10">
    <source>
        <dbReference type="HAMAP-Rule" id="MF_00823"/>
    </source>
</evidence>